<dbReference type="PANTHER" id="PTHR43283">
    <property type="entry name" value="BETA-LACTAMASE-RELATED"/>
    <property type="match status" value="1"/>
</dbReference>
<proteinExistence type="predicted"/>
<dbReference type="PROSITE" id="PS51318">
    <property type="entry name" value="TAT"/>
    <property type="match status" value="1"/>
</dbReference>
<sequence>MPPPSTTRRELLLAAAAAALAPGCRSMRVDLPPVQTVAGAIPSDWQTATPQSQGIDAAALADVLDAGARLPAMRSLLVVRNGMLVGERYYGGATVDALLRINSVTKSVCSMLVGQALQKGQLPGLSATVGSLLPEAAARVPGSAVTGVTLQQILSGRTGLDYDWSAEDGSFTSAADPVRFALNLSANKIAPAAWSYNNAAVGLLSPILQRAHGLDMAAVASRDLFAPLGIERFAWWRDRAGHPTSWGGLVLRTRDLMKLTWTMADGGKWRGAQVLPAAWVAESIRPRGAAAWRVSPVTDIGYGYLWFTGLLHGRRVAWGWGYGAQFALLVPELQLAIATAALAPRSVDALPAQNNAVMALVAQVVRATGSGSTG</sequence>
<evidence type="ECO:0000313" key="3">
    <source>
        <dbReference type="Proteomes" id="UP001367030"/>
    </source>
</evidence>
<accession>A0ABU8X8N1</accession>
<dbReference type="EMBL" id="JBBKZS010000006">
    <property type="protein sequence ID" value="MEJ8856185.1"/>
    <property type="molecule type" value="Genomic_DNA"/>
</dbReference>
<dbReference type="InterPro" id="IPR012338">
    <property type="entry name" value="Beta-lactam/transpept-like"/>
</dbReference>
<dbReference type="PANTHER" id="PTHR43283:SF7">
    <property type="entry name" value="BETA-LACTAMASE-RELATED DOMAIN-CONTAINING PROTEIN"/>
    <property type="match status" value="1"/>
</dbReference>
<dbReference type="GO" id="GO:0016787">
    <property type="term" value="F:hydrolase activity"/>
    <property type="evidence" value="ECO:0007669"/>
    <property type="project" value="UniProtKB-KW"/>
</dbReference>
<comment type="caution">
    <text evidence="2">The sequence shown here is derived from an EMBL/GenBank/DDBJ whole genome shotgun (WGS) entry which is preliminary data.</text>
</comment>
<dbReference type="Proteomes" id="UP001367030">
    <property type="component" value="Unassembled WGS sequence"/>
</dbReference>
<keyword evidence="2" id="KW-0378">Hydrolase</keyword>
<feature type="domain" description="Beta-lactamase-related" evidence="1">
    <location>
        <begin position="75"/>
        <end position="340"/>
    </location>
</feature>
<organism evidence="2 3">
    <name type="scientific">Variovorax robiniae</name>
    <dbReference type="NCBI Taxonomy" id="1836199"/>
    <lineage>
        <taxon>Bacteria</taxon>
        <taxon>Pseudomonadati</taxon>
        <taxon>Pseudomonadota</taxon>
        <taxon>Betaproteobacteria</taxon>
        <taxon>Burkholderiales</taxon>
        <taxon>Comamonadaceae</taxon>
        <taxon>Variovorax</taxon>
    </lineage>
</organism>
<evidence type="ECO:0000259" key="1">
    <source>
        <dbReference type="Pfam" id="PF00144"/>
    </source>
</evidence>
<dbReference type="RefSeq" id="WP_340336256.1">
    <property type="nucleotide sequence ID" value="NZ_JBBKZS010000006.1"/>
</dbReference>
<gene>
    <name evidence="2" type="ORF">WKW79_16515</name>
</gene>
<dbReference type="Pfam" id="PF00144">
    <property type="entry name" value="Beta-lactamase"/>
    <property type="match status" value="1"/>
</dbReference>
<dbReference type="SUPFAM" id="SSF56601">
    <property type="entry name" value="beta-lactamase/transpeptidase-like"/>
    <property type="match status" value="1"/>
</dbReference>
<name>A0ABU8X8N1_9BURK</name>
<protein>
    <submittedName>
        <fullName evidence="2">Serine hydrolase</fullName>
        <ecNumber evidence="2">3.-.-.-</ecNumber>
    </submittedName>
</protein>
<dbReference type="InterPro" id="IPR001466">
    <property type="entry name" value="Beta-lactam-related"/>
</dbReference>
<dbReference type="InterPro" id="IPR006311">
    <property type="entry name" value="TAT_signal"/>
</dbReference>
<keyword evidence="3" id="KW-1185">Reference proteome</keyword>
<dbReference type="Gene3D" id="3.40.710.10">
    <property type="entry name" value="DD-peptidase/beta-lactamase superfamily"/>
    <property type="match status" value="1"/>
</dbReference>
<evidence type="ECO:0000313" key="2">
    <source>
        <dbReference type="EMBL" id="MEJ8856185.1"/>
    </source>
</evidence>
<dbReference type="EC" id="3.-.-.-" evidence="2"/>
<dbReference type="InterPro" id="IPR050789">
    <property type="entry name" value="Diverse_Enzym_Activities"/>
</dbReference>
<reference evidence="2 3" key="1">
    <citation type="submission" date="2024-03" db="EMBL/GenBank/DDBJ databases">
        <title>Novel species of the genus Variovorax.</title>
        <authorList>
            <person name="Liu Q."/>
            <person name="Xin Y.-H."/>
        </authorList>
    </citation>
    <scope>NUCLEOTIDE SEQUENCE [LARGE SCALE GENOMIC DNA]</scope>
    <source>
        <strain evidence="2 3">KACC 18901</strain>
    </source>
</reference>